<proteinExistence type="predicted"/>
<organism evidence="3">
    <name type="scientific">Schlesneria paludicola</name>
    <dbReference type="NCBI Taxonomy" id="360056"/>
    <lineage>
        <taxon>Bacteria</taxon>
        <taxon>Pseudomonadati</taxon>
        <taxon>Planctomycetota</taxon>
        <taxon>Planctomycetia</taxon>
        <taxon>Planctomycetales</taxon>
        <taxon>Planctomycetaceae</taxon>
        <taxon>Schlesneria</taxon>
    </lineage>
</organism>
<feature type="modified residue" description="Phosphohistidine" evidence="1">
    <location>
        <position position="63"/>
    </location>
</feature>
<dbReference type="PROSITE" id="PS50894">
    <property type="entry name" value="HPT"/>
    <property type="match status" value="1"/>
</dbReference>
<sequence>MNAMTDQPSCTFDPWELLGRCLGKPELAARVLQRFERQLAEDLLRLEAAIGVQDYATAGGLAHRIKGAAANVAAHGIHEQAGQLETVLRMRMDEQLSATWQSLLAERDRFEESVQSTSLLSLQAAR</sequence>
<name>A0A7C2PA72_9PLAN</name>
<dbReference type="GO" id="GO:0000160">
    <property type="term" value="P:phosphorelay signal transduction system"/>
    <property type="evidence" value="ECO:0007669"/>
    <property type="project" value="InterPro"/>
</dbReference>
<evidence type="ECO:0000313" key="3">
    <source>
        <dbReference type="EMBL" id="HEN15296.1"/>
    </source>
</evidence>
<dbReference type="Gene3D" id="1.20.120.160">
    <property type="entry name" value="HPT domain"/>
    <property type="match status" value="1"/>
</dbReference>
<dbReference type="EMBL" id="DSOK01000219">
    <property type="protein sequence ID" value="HEN15296.1"/>
    <property type="molecule type" value="Genomic_DNA"/>
</dbReference>
<evidence type="ECO:0000259" key="2">
    <source>
        <dbReference type="PROSITE" id="PS50894"/>
    </source>
</evidence>
<evidence type="ECO:0000256" key="1">
    <source>
        <dbReference type="PROSITE-ProRule" id="PRU00110"/>
    </source>
</evidence>
<protein>
    <submittedName>
        <fullName evidence="3">Hpt domain-containing protein</fullName>
    </submittedName>
</protein>
<keyword evidence="1" id="KW-0597">Phosphoprotein</keyword>
<accession>A0A7C2PA72</accession>
<dbReference type="GO" id="GO:0004672">
    <property type="term" value="F:protein kinase activity"/>
    <property type="evidence" value="ECO:0007669"/>
    <property type="project" value="UniProtKB-ARBA"/>
</dbReference>
<reference evidence="3" key="1">
    <citation type="journal article" date="2020" name="mSystems">
        <title>Genome- and Community-Level Interaction Insights into Carbon Utilization and Element Cycling Functions of Hydrothermarchaeota in Hydrothermal Sediment.</title>
        <authorList>
            <person name="Zhou Z."/>
            <person name="Liu Y."/>
            <person name="Xu W."/>
            <person name="Pan J."/>
            <person name="Luo Z.H."/>
            <person name="Li M."/>
        </authorList>
    </citation>
    <scope>NUCLEOTIDE SEQUENCE [LARGE SCALE GENOMIC DNA]</scope>
    <source>
        <strain evidence="3">SpSt-339</strain>
    </source>
</reference>
<feature type="domain" description="HPt" evidence="2">
    <location>
        <begin position="24"/>
        <end position="117"/>
    </location>
</feature>
<dbReference type="InterPro" id="IPR036641">
    <property type="entry name" value="HPT_dom_sf"/>
</dbReference>
<dbReference type="SMART" id="SM00073">
    <property type="entry name" value="HPT"/>
    <property type="match status" value="1"/>
</dbReference>
<dbReference type="Pfam" id="PF01627">
    <property type="entry name" value="Hpt"/>
    <property type="match status" value="1"/>
</dbReference>
<dbReference type="SUPFAM" id="SSF47226">
    <property type="entry name" value="Histidine-containing phosphotransfer domain, HPT domain"/>
    <property type="match status" value="1"/>
</dbReference>
<gene>
    <name evidence="3" type="ORF">ENQ76_07495</name>
</gene>
<dbReference type="InterPro" id="IPR008207">
    <property type="entry name" value="Sig_transdc_His_kin_Hpt_dom"/>
</dbReference>
<dbReference type="AlphaFoldDB" id="A0A7C2PA72"/>
<comment type="caution">
    <text evidence="3">The sequence shown here is derived from an EMBL/GenBank/DDBJ whole genome shotgun (WGS) entry which is preliminary data.</text>
</comment>